<dbReference type="Proteomes" id="UP000030671">
    <property type="component" value="Unassembled WGS sequence"/>
</dbReference>
<dbReference type="GO" id="GO:0005759">
    <property type="term" value="C:mitochondrial matrix"/>
    <property type="evidence" value="ECO:0007669"/>
    <property type="project" value="TreeGrafter"/>
</dbReference>
<evidence type="ECO:0000256" key="5">
    <source>
        <dbReference type="ARBA" id="ARBA00023284"/>
    </source>
</evidence>
<dbReference type="GO" id="GO:0044571">
    <property type="term" value="P:[2Fe-2S] cluster assembly"/>
    <property type="evidence" value="ECO:0007669"/>
    <property type="project" value="UniProtKB-ARBA"/>
</dbReference>
<sequence length="161" mass="17735">MMFRSAFRSPLVSFARTAPMTVSRAPSSLLFRRMLSDEARMQIQKAVDSSPLVLFMKGTPAAPQCGFSRAVIQVLDLHGVPPEKMQTYNVLEDSELRSGIKDFSDWPTVPQLYVKSEFIGGCDIVLGMHQSGELEELLQKNDVIPKSSESEAEPSAQPASS</sequence>
<evidence type="ECO:0000256" key="2">
    <source>
        <dbReference type="ARBA" id="ARBA00022723"/>
    </source>
</evidence>
<dbReference type="eggNOG" id="KOG0911">
    <property type="taxonomic scope" value="Eukaryota"/>
</dbReference>
<organism evidence="8 9">
    <name type="scientific">Heterobasidion irregulare (strain TC 32-1)</name>
    <dbReference type="NCBI Taxonomy" id="747525"/>
    <lineage>
        <taxon>Eukaryota</taxon>
        <taxon>Fungi</taxon>
        <taxon>Dikarya</taxon>
        <taxon>Basidiomycota</taxon>
        <taxon>Agaricomycotina</taxon>
        <taxon>Agaricomycetes</taxon>
        <taxon>Russulales</taxon>
        <taxon>Bondarzewiaceae</taxon>
        <taxon>Heterobasidion</taxon>
        <taxon>Heterobasidion annosum species complex</taxon>
    </lineage>
</organism>
<name>W4K1D3_HETIT</name>
<dbReference type="RefSeq" id="XP_009549411.1">
    <property type="nucleotide sequence ID" value="XM_009551116.1"/>
</dbReference>
<dbReference type="GO" id="GO:0051537">
    <property type="term" value="F:2 iron, 2 sulfur cluster binding"/>
    <property type="evidence" value="ECO:0007669"/>
    <property type="project" value="UniProtKB-KW"/>
</dbReference>
<gene>
    <name evidence="8" type="ORF">HETIRDRAFT_147435</name>
</gene>
<dbReference type="STRING" id="747525.W4K1D3"/>
<keyword evidence="1" id="KW-0001">2Fe-2S</keyword>
<dbReference type="InterPro" id="IPR033658">
    <property type="entry name" value="GRX_PICOT-like"/>
</dbReference>
<evidence type="ECO:0000313" key="9">
    <source>
        <dbReference type="Proteomes" id="UP000030671"/>
    </source>
</evidence>
<dbReference type="CDD" id="cd03028">
    <property type="entry name" value="GRX_PICOT_like"/>
    <property type="match status" value="1"/>
</dbReference>
<dbReference type="PANTHER" id="PTHR10293">
    <property type="entry name" value="GLUTAREDOXIN FAMILY MEMBER"/>
    <property type="match status" value="1"/>
</dbReference>
<dbReference type="GO" id="GO:0046872">
    <property type="term" value="F:metal ion binding"/>
    <property type="evidence" value="ECO:0007669"/>
    <property type="project" value="UniProtKB-KW"/>
</dbReference>
<keyword evidence="9" id="KW-1185">Reference proteome</keyword>
<evidence type="ECO:0000259" key="7">
    <source>
        <dbReference type="Pfam" id="PF00462"/>
    </source>
</evidence>
<dbReference type="InParanoid" id="W4K1D3"/>
<dbReference type="InterPro" id="IPR004480">
    <property type="entry name" value="Monothiol_GRX-rel"/>
</dbReference>
<feature type="domain" description="Glutaredoxin" evidence="7">
    <location>
        <begin position="53"/>
        <end position="119"/>
    </location>
</feature>
<dbReference type="PANTHER" id="PTHR10293:SF16">
    <property type="entry name" value="GLUTAREDOXIN-RELATED PROTEIN 5, MITOCHONDRIAL"/>
    <property type="match status" value="1"/>
</dbReference>
<evidence type="ECO:0000256" key="4">
    <source>
        <dbReference type="ARBA" id="ARBA00023014"/>
    </source>
</evidence>
<dbReference type="HOGENOM" id="CLU_026126_2_0_1"/>
<dbReference type="InterPro" id="IPR002109">
    <property type="entry name" value="Glutaredoxin"/>
</dbReference>
<dbReference type="Pfam" id="PF00462">
    <property type="entry name" value="Glutaredoxin"/>
    <property type="match status" value="1"/>
</dbReference>
<proteinExistence type="predicted"/>
<evidence type="ECO:0000256" key="1">
    <source>
        <dbReference type="ARBA" id="ARBA00022714"/>
    </source>
</evidence>
<evidence type="ECO:0000256" key="6">
    <source>
        <dbReference type="ARBA" id="ARBA00067618"/>
    </source>
</evidence>
<dbReference type="NCBIfam" id="TIGR00365">
    <property type="entry name" value="Grx4 family monothiol glutaredoxin"/>
    <property type="match status" value="1"/>
</dbReference>
<reference evidence="8 9" key="1">
    <citation type="journal article" date="2012" name="New Phytol.">
        <title>Insight into trade-off between wood decay and parasitism from the genome of a fungal forest pathogen.</title>
        <authorList>
            <person name="Olson A."/>
            <person name="Aerts A."/>
            <person name="Asiegbu F."/>
            <person name="Belbahri L."/>
            <person name="Bouzid O."/>
            <person name="Broberg A."/>
            <person name="Canback B."/>
            <person name="Coutinho P.M."/>
            <person name="Cullen D."/>
            <person name="Dalman K."/>
            <person name="Deflorio G."/>
            <person name="van Diepen L.T."/>
            <person name="Dunand C."/>
            <person name="Duplessis S."/>
            <person name="Durling M."/>
            <person name="Gonthier P."/>
            <person name="Grimwood J."/>
            <person name="Fossdal C.G."/>
            <person name="Hansson D."/>
            <person name="Henrissat B."/>
            <person name="Hietala A."/>
            <person name="Himmelstrand K."/>
            <person name="Hoffmeister D."/>
            <person name="Hogberg N."/>
            <person name="James T.Y."/>
            <person name="Karlsson M."/>
            <person name="Kohler A."/>
            <person name="Kues U."/>
            <person name="Lee Y.H."/>
            <person name="Lin Y.C."/>
            <person name="Lind M."/>
            <person name="Lindquist E."/>
            <person name="Lombard V."/>
            <person name="Lucas S."/>
            <person name="Lunden K."/>
            <person name="Morin E."/>
            <person name="Murat C."/>
            <person name="Park J."/>
            <person name="Raffaello T."/>
            <person name="Rouze P."/>
            <person name="Salamov A."/>
            <person name="Schmutz J."/>
            <person name="Solheim H."/>
            <person name="Stahlberg J."/>
            <person name="Velez H."/>
            <person name="de Vries R.P."/>
            <person name="Wiebenga A."/>
            <person name="Woodward S."/>
            <person name="Yakovlev I."/>
            <person name="Garbelotto M."/>
            <person name="Martin F."/>
            <person name="Grigoriev I.V."/>
            <person name="Stenlid J."/>
        </authorList>
    </citation>
    <scope>NUCLEOTIDE SEQUENCE [LARGE SCALE GENOMIC DNA]</scope>
    <source>
        <strain evidence="8 9">TC 32-1</strain>
    </source>
</reference>
<dbReference type="EMBL" id="KI925461">
    <property type="protein sequence ID" value="ETW79150.1"/>
    <property type="molecule type" value="Genomic_DNA"/>
</dbReference>
<dbReference type="OrthoDB" id="415696at2759"/>
<dbReference type="KEGG" id="hir:HETIRDRAFT_147435"/>
<dbReference type="GO" id="GO:0015036">
    <property type="term" value="F:disulfide oxidoreductase activity"/>
    <property type="evidence" value="ECO:0007669"/>
    <property type="project" value="UniProtKB-ARBA"/>
</dbReference>
<dbReference type="InterPro" id="IPR036249">
    <property type="entry name" value="Thioredoxin-like_sf"/>
</dbReference>
<dbReference type="FunFam" id="3.40.30.10:FF:000005">
    <property type="entry name" value="Glutaredoxin 5"/>
    <property type="match status" value="1"/>
</dbReference>
<accession>W4K1D3</accession>
<keyword evidence="4" id="KW-0411">Iron-sulfur</keyword>
<keyword evidence="5" id="KW-0676">Redox-active center</keyword>
<evidence type="ECO:0000313" key="8">
    <source>
        <dbReference type="EMBL" id="ETW79150.1"/>
    </source>
</evidence>
<dbReference type="Gene3D" id="3.40.30.10">
    <property type="entry name" value="Glutaredoxin"/>
    <property type="match status" value="1"/>
</dbReference>
<dbReference type="PROSITE" id="PS51354">
    <property type="entry name" value="GLUTAREDOXIN_2"/>
    <property type="match status" value="1"/>
</dbReference>
<dbReference type="AlphaFoldDB" id="W4K1D3"/>
<evidence type="ECO:0000256" key="3">
    <source>
        <dbReference type="ARBA" id="ARBA00023004"/>
    </source>
</evidence>
<keyword evidence="2" id="KW-0479">Metal-binding</keyword>
<protein>
    <recommendedName>
        <fullName evidence="6">Monothiol glutaredoxin-5, mitochondrial</fullName>
    </recommendedName>
</protein>
<dbReference type="FunCoup" id="W4K1D3">
    <property type="interactions" value="284"/>
</dbReference>
<keyword evidence="3" id="KW-0408">Iron</keyword>
<dbReference type="GeneID" id="20667201"/>
<dbReference type="SUPFAM" id="SSF52833">
    <property type="entry name" value="Thioredoxin-like"/>
    <property type="match status" value="1"/>
</dbReference>